<dbReference type="VEuPathDB" id="AmoebaDB:ACA1_268890"/>
<dbReference type="GeneID" id="14920282"/>
<evidence type="ECO:0000256" key="4">
    <source>
        <dbReference type="RuleBase" id="RU003330"/>
    </source>
</evidence>
<keyword evidence="7" id="KW-1185">Reference proteome</keyword>
<proteinExistence type="inferred from homology"/>
<dbReference type="Gene3D" id="3.40.50.300">
    <property type="entry name" value="P-loop containing nucleotide triphosphate hydrolases"/>
    <property type="match status" value="1"/>
</dbReference>
<comment type="similarity">
    <text evidence="4">Belongs to the adenylate kinase family.</text>
</comment>
<reference evidence="6 7" key="1">
    <citation type="journal article" date="2013" name="Genome Biol.">
        <title>Genome of Acanthamoeba castellanii highlights extensive lateral gene transfer and early evolution of tyrosine kinase signaling.</title>
        <authorList>
            <person name="Clarke M."/>
            <person name="Lohan A.J."/>
            <person name="Liu B."/>
            <person name="Lagkouvardos I."/>
            <person name="Roy S."/>
            <person name="Zafar N."/>
            <person name="Bertelli C."/>
            <person name="Schilde C."/>
            <person name="Kianianmomeni A."/>
            <person name="Burglin T.R."/>
            <person name="Frech C."/>
            <person name="Turcotte B."/>
            <person name="Kopec K.O."/>
            <person name="Synnott J.M."/>
            <person name="Choo C."/>
            <person name="Paponov I."/>
            <person name="Finkler A."/>
            <person name="Soon Heng Tan C."/>
            <person name="Hutchins A.P."/>
            <person name="Weinmeier T."/>
            <person name="Rattei T."/>
            <person name="Chu J.S."/>
            <person name="Gimenez G."/>
            <person name="Irimia M."/>
            <person name="Rigden D.J."/>
            <person name="Fitzpatrick D.A."/>
            <person name="Lorenzo-Morales J."/>
            <person name="Bateman A."/>
            <person name="Chiu C.H."/>
            <person name="Tang P."/>
            <person name="Hegemann P."/>
            <person name="Fromm H."/>
            <person name="Raoult D."/>
            <person name="Greub G."/>
            <person name="Miranda-Saavedra D."/>
            <person name="Chen N."/>
            <person name="Nash P."/>
            <person name="Ginger M.L."/>
            <person name="Horn M."/>
            <person name="Schaap P."/>
            <person name="Caler L."/>
            <person name="Loftus B."/>
        </authorList>
    </citation>
    <scope>NUCLEOTIDE SEQUENCE [LARGE SCALE GENOMIC DNA]</scope>
    <source>
        <strain evidence="6 7">Neff</strain>
    </source>
</reference>
<gene>
    <name evidence="6" type="ORF">ACA1_268890</name>
</gene>
<feature type="compositionally biased region" description="Basic and acidic residues" evidence="5">
    <location>
        <begin position="13"/>
        <end position="22"/>
    </location>
</feature>
<dbReference type="OrthoDB" id="248923at2759"/>
<dbReference type="GO" id="GO:0005524">
    <property type="term" value="F:ATP binding"/>
    <property type="evidence" value="ECO:0007669"/>
    <property type="project" value="InterPro"/>
</dbReference>
<evidence type="ECO:0000256" key="1">
    <source>
        <dbReference type="ARBA" id="ARBA00022679"/>
    </source>
</evidence>
<dbReference type="PRINTS" id="PR00094">
    <property type="entry name" value="ADENYLTKNASE"/>
</dbReference>
<dbReference type="Proteomes" id="UP000011083">
    <property type="component" value="Unassembled WGS sequence"/>
</dbReference>
<evidence type="ECO:0000256" key="2">
    <source>
        <dbReference type="ARBA" id="ARBA00022741"/>
    </source>
</evidence>
<name>L8H457_ACACF</name>
<evidence type="ECO:0000313" key="6">
    <source>
        <dbReference type="EMBL" id="ELR19498.1"/>
    </source>
</evidence>
<protein>
    <submittedName>
        <fullName evidence="6">Adenylate kinase 1, putative</fullName>
    </submittedName>
</protein>
<keyword evidence="1 4" id="KW-0808">Transferase</keyword>
<dbReference type="InterPro" id="IPR033690">
    <property type="entry name" value="Adenylat_kinase_CS"/>
</dbReference>
<accession>L8H457</accession>
<feature type="compositionally biased region" description="Polar residues" evidence="5">
    <location>
        <begin position="1"/>
        <end position="11"/>
    </location>
</feature>
<sequence>MTGKPSATVTSPKDGKDKSDGEIKNSQLMFDSVWNKLKAKYTEERMRASSLTYACVGGGIMTEIIWLMGAPGSGKGTNTPFILEARGITASPVVLSDLLDSPEFRVIKAEGGMISDAQVTETLLETLLQDQYRVGALVDGFPRTEIQVDHVSLLYDRMLTLKRQNPQLYPRPVFRSNPPQPPTVATLPPSPESRGA</sequence>
<dbReference type="InterPro" id="IPR000850">
    <property type="entry name" value="Adenylat/UMP-CMP_kin"/>
</dbReference>
<dbReference type="GO" id="GO:0006139">
    <property type="term" value="P:nucleobase-containing compound metabolic process"/>
    <property type="evidence" value="ECO:0007669"/>
    <property type="project" value="InterPro"/>
</dbReference>
<feature type="region of interest" description="Disordered" evidence="5">
    <location>
        <begin position="169"/>
        <end position="196"/>
    </location>
</feature>
<dbReference type="AlphaFoldDB" id="L8H457"/>
<dbReference type="Pfam" id="PF00406">
    <property type="entry name" value="ADK"/>
    <property type="match status" value="1"/>
</dbReference>
<dbReference type="RefSeq" id="XP_004341584.1">
    <property type="nucleotide sequence ID" value="XM_004341536.1"/>
</dbReference>
<keyword evidence="2" id="KW-0547">Nucleotide-binding</keyword>
<dbReference type="PROSITE" id="PS00113">
    <property type="entry name" value="ADENYLATE_KINASE"/>
    <property type="match status" value="1"/>
</dbReference>
<keyword evidence="3 4" id="KW-0418">Kinase</keyword>
<evidence type="ECO:0000313" key="7">
    <source>
        <dbReference type="Proteomes" id="UP000011083"/>
    </source>
</evidence>
<dbReference type="SUPFAM" id="SSF52540">
    <property type="entry name" value="P-loop containing nucleoside triphosphate hydrolases"/>
    <property type="match status" value="1"/>
</dbReference>
<dbReference type="InterPro" id="IPR027417">
    <property type="entry name" value="P-loop_NTPase"/>
</dbReference>
<dbReference type="STRING" id="1257118.L8H457"/>
<organism evidence="6 7">
    <name type="scientific">Acanthamoeba castellanii (strain ATCC 30010 / Neff)</name>
    <dbReference type="NCBI Taxonomy" id="1257118"/>
    <lineage>
        <taxon>Eukaryota</taxon>
        <taxon>Amoebozoa</taxon>
        <taxon>Discosea</taxon>
        <taxon>Longamoebia</taxon>
        <taxon>Centramoebida</taxon>
        <taxon>Acanthamoebidae</taxon>
        <taxon>Acanthamoeba</taxon>
    </lineage>
</organism>
<evidence type="ECO:0000256" key="3">
    <source>
        <dbReference type="ARBA" id="ARBA00022777"/>
    </source>
</evidence>
<evidence type="ECO:0000256" key="5">
    <source>
        <dbReference type="SAM" id="MobiDB-lite"/>
    </source>
</evidence>
<dbReference type="EMBL" id="KB007933">
    <property type="protein sequence ID" value="ELR19498.1"/>
    <property type="molecule type" value="Genomic_DNA"/>
</dbReference>
<feature type="region of interest" description="Disordered" evidence="5">
    <location>
        <begin position="1"/>
        <end position="22"/>
    </location>
</feature>
<dbReference type="KEGG" id="acan:ACA1_268890"/>
<dbReference type="GO" id="GO:0019205">
    <property type="term" value="F:nucleobase-containing compound kinase activity"/>
    <property type="evidence" value="ECO:0007669"/>
    <property type="project" value="InterPro"/>
</dbReference>